<keyword evidence="8 9" id="KW-0472">Membrane</keyword>
<evidence type="ECO:0000256" key="7">
    <source>
        <dbReference type="ARBA" id="ARBA00022989"/>
    </source>
</evidence>
<gene>
    <name evidence="11" type="ORF">K3169_08430</name>
</gene>
<dbReference type="CDD" id="cd06261">
    <property type="entry name" value="TM_PBP2"/>
    <property type="match status" value="1"/>
</dbReference>
<dbReference type="EMBL" id="CP081201">
    <property type="protein sequence ID" value="UXZ97892.1"/>
    <property type="molecule type" value="Genomic_DNA"/>
</dbReference>
<evidence type="ECO:0000313" key="12">
    <source>
        <dbReference type="Proteomes" id="UP001063228"/>
    </source>
</evidence>
<evidence type="ECO:0000256" key="2">
    <source>
        <dbReference type="ARBA" id="ARBA00010072"/>
    </source>
</evidence>
<keyword evidence="6" id="KW-0029">Amino-acid transport</keyword>
<organism evidence="11 12">
    <name type="scientific">Pseudomonas phytophila</name>
    <dbReference type="NCBI Taxonomy" id="2867264"/>
    <lineage>
        <taxon>Bacteria</taxon>
        <taxon>Pseudomonadati</taxon>
        <taxon>Pseudomonadota</taxon>
        <taxon>Gammaproteobacteria</taxon>
        <taxon>Pseudomonadales</taxon>
        <taxon>Pseudomonadaceae</taxon>
        <taxon>Pseudomonas</taxon>
    </lineage>
</organism>
<protein>
    <submittedName>
        <fullName evidence="11">Amino acid ABC transporter permease</fullName>
    </submittedName>
</protein>
<dbReference type="Gene3D" id="1.10.3720.10">
    <property type="entry name" value="MetI-like"/>
    <property type="match status" value="1"/>
</dbReference>
<evidence type="ECO:0000259" key="10">
    <source>
        <dbReference type="PROSITE" id="PS50928"/>
    </source>
</evidence>
<accession>A0ABY6FIX8</accession>
<evidence type="ECO:0000256" key="1">
    <source>
        <dbReference type="ARBA" id="ARBA00004429"/>
    </source>
</evidence>
<reference evidence="11" key="1">
    <citation type="submission" date="2021-08" db="EMBL/GenBank/DDBJ databases">
        <title>Complete genome sequence of Pseudomonas phytophila.</title>
        <authorList>
            <person name="Weir B.S."/>
            <person name="Templeton M.D."/>
            <person name="Arshed S."/>
            <person name="Andersen M.T."/>
            <person name="Jayaraman J."/>
        </authorList>
    </citation>
    <scope>NUCLEOTIDE SEQUENCE</scope>
    <source>
        <strain evidence="11">ICMP 23753</strain>
    </source>
</reference>
<dbReference type="PANTHER" id="PTHR30614">
    <property type="entry name" value="MEMBRANE COMPONENT OF AMINO ACID ABC TRANSPORTER"/>
    <property type="match status" value="1"/>
</dbReference>
<feature type="domain" description="ABC transmembrane type-1" evidence="10">
    <location>
        <begin position="23"/>
        <end position="220"/>
    </location>
</feature>
<dbReference type="PANTHER" id="PTHR30614:SF0">
    <property type="entry name" value="L-CYSTINE TRANSPORT SYSTEM PERMEASE PROTEIN TCYL"/>
    <property type="match status" value="1"/>
</dbReference>
<comment type="similarity">
    <text evidence="2">Belongs to the binding-protein-dependent transport system permease family. HisMQ subfamily.</text>
</comment>
<dbReference type="PROSITE" id="PS50928">
    <property type="entry name" value="ABC_TM1"/>
    <property type="match status" value="1"/>
</dbReference>
<evidence type="ECO:0000256" key="4">
    <source>
        <dbReference type="ARBA" id="ARBA00022475"/>
    </source>
</evidence>
<keyword evidence="7 9" id="KW-1133">Transmembrane helix</keyword>
<feature type="transmembrane region" description="Helical" evidence="9">
    <location>
        <begin position="199"/>
        <end position="223"/>
    </location>
</feature>
<dbReference type="InterPro" id="IPR043429">
    <property type="entry name" value="ArtM/GltK/GlnP/TcyL/YhdX-like"/>
</dbReference>
<evidence type="ECO:0000256" key="9">
    <source>
        <dbReference type="RuleBase" id="RU363032"/>
    </source>
</evidence>
<dbReference type="SUPFAM" id="SSF161098">
    <property type="entry name" value="MetI-like"/>
    <property type="match status" value="1"/>
</dbReference>
<feature type="transmembrane region" description="Helical" evidence="9">
    <location>
        <begin position="20"/>
        <end position="45"/>
    </location>
</feature>
<keyword evidence="4" id="KW-1003">Cell membrane</keyword>
<dbReference type="InterPro" id="IPR010065">
    <property type="entry name" value="AA_ABC_transptr_permease_3TM"/>
</dbReference>
<evidence type="ECO:0000256" key="3">
    <source>
        <dbReference type="ARBA" id="ARBA00022448"/>
    </source>
</evidence>
<comment type="subcellular location">
    <subcellularLocation>
        <location evidence="1">Cell inner membrane</location>
        <topology evidence="1">Multi-pass membrane protein</topology>
    </subcellularLocation>
    <subcellularLocation>
        <location evidence="9">Cell membrane</location>
        <topology evidence="9">Multi-pass membrane protein</topology>
    </subcellularLocation>
</comment>
<sequence length="233" mass="25644">MSIFNGFGSLLQGDYLQAFLGGAGVTLQLFFISAVLAFVLACLLMGIRLIPGRVGDFVVAVFVEYHRNVPSLVQLFVWYFGIPQLLPMAAQDWINGHGGEVIFAIIALTLNSAAYVSEDLRSGFRSLPNGQTEAARALGINYVQTLRKVLIPQAMRASAPSLVNQALSLFKTTALAMAIGTAEMMYITRQIEGETYMTFQTFAVASLFYLIGSWTIMILGAVWQRRIDLRMAR</sequence>
<dbReference type="NCBIfam" id="TIGR01726">
    <property type="entry name" value="HEQRo_perm_3TM"/>
    <property type="match status" value="1"/>
</dbReference>
<evidence type="ECO:0000256" key="6">
    <source>
        <dbReference type="ARBA" id="ARBA00022970"/>
    </source>
</evidence>
<keyword evidence="3 9" id="KW-0813">Transport</keyword>
<name>A0ABY6FIX8_9PSED</name>
<keyword evidence="12" id="KW-1185">Reference proteome</keyword>
<dbReference type="InterPro" id="IPR035906">
    <property type="entry name" value="MetI-like_sf"/>
</dbReference>
<evidence type="ECO:0000256" key="5">
    <source>
        <dbReference type="ARBA" id="ARBA00022692"/>
    </source>
</evidence>
<evidence type="ECO:0000256" key="8">
    <source>
        <dbReference type="ARBA" id="ARBA00023136"/>
    </source>
</evidence>
<evidence type="ECO:0000313" key="11">
    <source>
        <dbReference type="EMBL" id="UXZ97892.1"/>
    </source>
</evidence>
<dbReference type="Proteomes" id="UP001063228">
    <property type="component" value="Chromosome"/>
</dbReference>
<proteinExistence type="inferred from homology"/>
<keyword evidence="5 9" id="KW-0812">Transmembrane</keyword>
<dbReference type="RefSeq" id="WP_206361720.1">
    <property type="nucleotide sequence ID" value="NZ_CP081201.1"/>
</dbReference>
<dbReference type="InterPro" id="IPR000515">
    <property type="entry name" value="MetI-like"/>
</dbReference>
<dbReference type="Pfam" id="PF00528">
    <property type="entry name" value="BPD_transp_1"/>
    <property type="match status" value="1"/>
</dbReference>
<feature type="transmembrane region" description="Helical" evidence="9">
    <location>
        <begin position="166"/>
        <end position="187"/>
    </location>
</feature>